<comment type="similarity">
    <text evidence="1">Belongs to the HesA/MoeB/ThiF family.</text>
</comment>
<keyword evidence="4" id="KW-0067">ATP-binding</keyword>
<protein>
    <recommendedName>
        <fullName evidence="9">Molybdopterin-synthase adenylyltransferase</fullName>
        <ecNumber evidence="8">2.7.7.80</ecNumber>
    </recommendedName>
    <alternativeName>
        <fullName evidence="12">MoaD protein adenylase</fullName>
    </alternativeName>
    <alternativeName>
        <fullName evidence="10">Molybdopterin-converting factor subunit 1 adenylase</fullName>
    </alternativeName>
    <alternativeName>
        <fullName evidence="11">Sulfur carrier protein MoaD adenylyltransferase</fullName>
    </alternativeName>
</protein>
<organism evidence="14 15">
    <name type="scientific">Magnetococcus marinus (strain ATCC BAA-1437 / JCM 17883 / MC-1)</name>
    <dbReference type="NCBI Taxonomy" id="156889"/>
    <lineage>
        <taxon>Bacteria</taxon>
        <taxon>Pseudomonadati</taxon>
        <taxon>Pseudomonadota</taxon>
        <taxon>Magnetococcia</taxon>
        <taxon>Magnetococcales</taxon>
        <taxon>Magnetococcaceae</taxon>
        <taxon>Magnetococcus</taxon>
    </lineage>
</organism>
<dbReference type="HOGENOM" id="CLU_013325_10_3_5"/>
<keyword evidence="2" id="KW-0808">Transferase</keyword>
<evidence type="ECO:0000313" key="14">
    <source>
        <dbReference type="EMBL" id="ABK44008.1"/>
    </source>
</evidence>
<evidence type="ECO:0000256" key="2">
    <source>
        <dbReference type="ARBA" id="ARBA00022679"/>
    </source>
</evidence>
<evidence type="ECO:0000259" key="13">
    <source>
        <dbReference type="Pfam" id="PF00899"/>
    </source>
</evidence>
<evidence type="ECO:0000256" key="3">
    <source>
        <dbReference type="ARBA" id="ARBA00022741"/>
    </source>
</evidence>
<dbReference type="CDD" id="cd00757">
    <property type="entry name" value="ThiF_MoeB_HesA_family"/>
    <property type="match status" value="1"/>
</dbReference>
<dbReference type="GO" id="GO:0004792">
    <property type="term" value="F:thiosulfate-cyanide sulfurtransferase activity"/>
    <property type="evidence" value="ECO:0007669"/>
    <property type="project" value="TreeGrafter"/>
</dbReference>
<dbReference type="Pfam" id="PF00899">
    <property type="entry name" value="ThiF"/>
    <property type="match status" value="1"/>
</dbReference>
<dbReference type="GO" id="GO:0008641">
    <property type="term" value="F:ubiquitin-like modifier activating enzyme activity"/>
    <property type="evidence" value="ECO:0007669"/>
    <property type="project" value="InterPro"/>
</dbReference>
<evidence type="ECO:0000256" key="10">
    <source>
        <dbReference type="ARBA" id="ARBA00075110"/>
    </source>
</evidence>
<dbReference type="SUPFAM" id="SSF69572">
    <property type="entry name" value="Activating enzymes of the ubiquitin-like proteins"/>
    <property type="match status" value="1"/>
</dbReference>
<dbReference type="FunFam" id="3.40.50.720:FF:000033">
    <property type="entry name" value="Adenylyltransferase and sulfurtransferase MOCS3"/>
    <property type="match status" value="1"/>
</dbReference>
<evidence type="ECO:0000256" key="11">
    <source>
        <dbReference type="ARBA" id="ARBA00075328"/>
    </source>
</evidence>
<dbReference type="EMBL" id="CP000471">
    <property type="protein sequence ID" value="ABK44008.1"/>
    <property type="molecule type" value="Genomic_DNA"/>
</dbReference>
<dbReference type="RefSeq" id="WP_011713161.1">
    <property type="nucleotide sequence ID" value="NC_008576.1"/>
</dbReference>
<proteinExistence type="inferred from homology"/>
<dbReference type="eggNOG" id="COG0476">
    <property type="taxonomic scope" value="Bacteria"/>
</dbReference>
<comment type="subunit">
    <text evidence="7">Homodimer. Forms a stable heterotetrameric complex of 2 MoeB and 2 MoaD during adenylation of MoaD.</text>
</comment>
<dbReference type="InterPro" id="IPR035985">
    <property type="entry name" value="Ubiquitin-activating_enz"/>
</dbReference>
<dbReference type="NCBIfam" id="NF004281">
    <property type="entry name" value="PRK05690.1"/>
    <property type="match status" value="1"/>
</dbReference>
<evidence type="ECO:0000256" key="12">
    <source>
        <dbReference type="ARBA" id="ARBA00078531"/>
    </source>
</evidence>
<dbReference type="GO" id="GO:0061605">
    <property type="term" value="F:molybdopterin-synthase adenylyltransferase activity"/>
    <property type="evidence" value="ECO:0007669"/>
    <property type="project" value="UniProtKB-EC"/>
</dbReference>
<comment type="function">
    <text evidence="6">Catalyzes the adenylation by ATP of the carboxyl group of the C-terminal glycine of sulfur carrier protein MoaD.</text>
</comment>
<dbReference type="InterPro" id="IPR000594">
    <property type="entry name" value="ThiF_NAD_FAD-bd"/>
</dbReference>
<gene>
    <name evidence="14" type="ordered locus">Mmc1_1499</name>
</gene>
<feature type="domain" description="THIF-type NAD/FAD binding fold" evidence="13">
    <location>
        <begin position="10"/>
        <end position="246"/>
    </location>
</feature>
<evidence type="ECO:0000313" key="15">
    <source>
        <dbReference type="Proteomes" id="UP000002586"/>
    </source>
</evidence>
<dbReference type="PANTHER" id="PTHR10953:SF240">
    <property type="entry name" value="SULFUR CARRIER PROTEIN THIS ADENYLYLTRANSFERASE"/>
    <property type="match status" value="1"/>
</dbReference>
<dbReference type="InterPro" id="IPR045886">
    <property type="entry name" value="ThiF/MoeB/HesA"/>
</dbReference>
<sequence length="250" mass="26633">MFRDEQLQRYARNFLLKDVGGHGQQALLAAHVLIVGAGGLGSPVALYLAASGVGQLTLADADTVELSNLQRQVIHTTARCGENKSESAATTLRAINPDINITPLPLRLEGEALALAIEAADLVVDATDNFTSRYAINALCVEKQKKLVSGAVMGWEGQVAAFAGFRPGLPCYRCLYPPTEAMDALQPCARSGVLGPAAGVIGTLQAAEVIRQLVGLSEENLQRVTFVDLHSWRFYSMTMRAQAHCPVCGG</sequence>
<evidence type="ECO:0000256" key="5">
    <source>
        <dbReference type="ARBA" id="ARBA00052218"/>
    </source>
</evidence>
<dbReference type="GO" id="GO:0005829">
    <property type="term" value="C:cytosol"/>
    <property type="evidence" value="ECO:0007669"/>
    <property type="project" value="TreeGrafter"/>
</dbReference>
<dbReference type="EC" id="2.7.7.80" evidence="8"/>
<accession>A0L7R5</accession>
<evidence type="ECO:0000256" key="9">
    <source>
        <dbReference type="ARBA" id="ARBA00073635"/>
    </source>
</evidence>
<dbReference type="Gene3D" id="3.40.50.720">
    <property type="entry name" value="NAD(P)-binding Rossmann-like Domain"/>
    <property type="match status" value="1"/>
</dbReference>
<keyword evidence="3" id="KW-0547">Nucleotide-binding</keyword>
<dbReference type="AlphaFoldDB" id="A0L7R5"/>
<evidence type="ECO:0000256" key="1">
    <source>
        <dbReference type="ARBA" id="ARBA00009919"/>
    </source>
</evidence>
<evidence type="ECO:0000256" key="4">
    <source>
        <dbReference type="ARBA" id="ARBA00022840"/>
    </source>
</evidence>
<dbReference type="PANTHER" id="PTHR10953">
    <property type="entry name" value="UBIQUITIN-ACTIVATING ENZYME E1"/>
    <property type="match status" value="1"/>
</dbReference>
<evidence type="ECO:0000256" key="8">
    <source>
        <dbReference type="ARBA" id="ARBA00066884"/>
    </source>
</evidence>
<dbReference type="KEGG" id="mgm:Mmc1_1499"/>
<keyword evidence="15" id="KW-1185">Reference proteome</keyword>
<reference evidence="15" key="1">
    <citation type="journal article" date="2009" name="Appl. Environ. Microbiol.">
        <title>Complete genome sequence of the chemolithoautotrophic marine magnetotactic coccus strain MC-1.</title>
        <authorList>
            <person name="Schubbe S."/>
            <person name="Williams T.J."/>
            <person name="Xie G."/>
            <person name="Kiss H.E."/>
            <person name="Brettin T.S."/>
            <person name="Martinez D."/>
            <person name="Ross C.A."/>
            <person name="Schuler D."/>
            <person name="Cox B.L."/>
            <person name="Nealson K.H."/>
            <person name="Bazylinski D.A."/>
        </authorList>
    </citation>
    <scope>NUCLEOTIDE SEQUENCE [LARGE SCALE GENOMIC DNA]</scope>
    <source>
        <strain evidence="15">ATCC BAA-1437 / JCM 17883 / MC-1</strain>
    </source>
</reference>
<reference evidence="14 15" key="2">
    <citation type="journal article" date="2012" name="Int. J. Syst. Evol. Microbiol.">
        <title>Magnetococcus marinus gen. nov., sp. nov., a marine, magnetotactic bacterium that represents a novel lineage (Magnetococcaceae fam. nov.; Magnetococcales ord. nov.) at the base of the Alphaproteobacteria.</title>
        <authorList>
            <person name="Bazylinski D.A."/>
            <person name="Williams T.J."/>
            <person name="Lefevre C.T."/>
            <person name="Berg R.J."/>
            <person name="Zhang C.L."/>
            <person name="Bowser S.S."/>
            <person name="Dean A.J."/>
            <person name="Beveridge T.J."/>
        </authorList>
    </citation>
    <scope>NUCLEOTIDE SEQUENCE [LARGE SCALE GENOMIC DNA]</scope>
    <source>
        <strain evidence="15">ATCC BAA-1437 / JCM 17883 / MC-1</strain>
    </source>
</reference>
<dbReference type="OrthoDB" id="9804286at2"/>
<name>A0L7R5_MAGMM</name>
<comment type="catalytic activity">
    <reaction evidence="5">
        <text>[molybdopterin-synthase sulfur-carrier protein]-C-terminal Gly-Gly + ATP + H(+) = [molybdopterin-synthase sulfur-carrier protein]-C-terminal Gly-Gly-AMP + diphosphate</text>
        <dbReference type="Rhea" id="RHEA:43616"/>
        <dbReference type="Rhea" id="RHEA-COMP:12159"/>
        <dbReference type="Rhea" id="RHEA-COMP:12202"/>
        <dbReference type="ChEBI" id="CHEBI:15378"/>
        <dbReference type="ChEBI" id="CHEBI:30616"/>
        <dbReference type="ChEBI" id="CHEBI:33019"/>
        <dbReference type="ChEBI" id="CHEBI:90618"/>
        <dbReference type="ChEBI" id="CHEBI:90778"/>
        <dbReference type="EC" id="2.7.7.80"/>
    </reaction>
</comment>
<evidence type="ECO:0000256" key="6">
    <source>
        <dbReference type="ARBA" id="ARBA00055169"/>
    </source>
</evidence>
<evidence type="ECO:0000256" key="7">
    <source>
        <dbReference type="ARBA" id="ARBA00063809"/>
    </source>
</evidence>
<dbReference type="GO" id="GO:0005524">
    <property type="term" value="F:ATP binding"/>
    <property type="evidence" value="ECO:0007669"/>
    <property type="project" value="UniProtKB-KW"/>
</dbReference>
<dbReference type="Proteomes" id="UP000002586">
    <property type="component" value="Chromosome"/>
</dbReference>
<dbReference type="STRING" id="156889.Mmc1_1499"/>
<dbReference type="GO" id="GO:0008146">
    <property type="term" value="F:sulfotransferase activity"/>
    <property type="evidence" value="ECO:0007669"/>
    <property type="project" value="TreeGrafter"/>
</dbReference>